<name>A0ABR7RIV9_9PROT</name>
<evidence type="ECO:0000256" key="1">
    <source>
        <dbReference type="ARBA" id="ARBA00005254"/>
    </source>
</evidence>
<organism evidence="3 4">
    <name type="scientific">Teichococcus aerophilus</name>
    <dbReference type="NCBI Taxonomy" id="1224513"/>
    <lineage>
        <taxon>Bacteria</taxon>
        <taxon>Pseudomonadati</taxon>
        <taxon>Pseudomonadota</taxon>
        <taxon>Alphaproteobacteria</taxon>
        <taxon>Acetobacterales</taxon>
        <taxon>Roseomonadaceae</taxon>
        <taxon>Roseomonas</taxon>
    </lineage>
</organism>
<dbReference type="InterPro" id="IPR001753">
    <property type="entry name" value="Enoyl-CoA_hydra/iso"/>
</dbReference>
<dbReference type="EMBL" id="JACTVA010000007">
    <property type="protein sequence ID" value="MBC9206363.1"/>
    <property type="molecule type" value="Genomic_DNA"/>
</dbReference>
<protein>
    <submittedName>
        <fullName evidence="3">Enoyl-CoA hydratase/isomerase family protein</fullName>
    </submittedName>
</protein>
<evidence type="ECO:0000256" key="2">
    <source>
        <dbReference type="RuleBase" id="RU003707"/>
    </source>
</evidence>
<accession>A0ABR7RIV9</accession>
<sequence>MIRAETQGRLRLLHLSRPEKRNAIDTVTAEALIAALRDAEVDDEVAAIVLAADGALFCAGADLAERKALADDAAALARRGALSESLLLAPGSIGKPVIAAVHGAALGAGAALALCCDIMVMAEGASLGFPEARHGMLPALMAPVLRPRLPPATLFRLLATGAPLPAGDALALGLAAACVPAASLLPDAASLAEAAATLPVPQMRALKRLCNTAPSPLADGFAIARSIVKEIA</sequence>
<dbReference type="RefSeq" id="WP_187783544.1">
    <property type="nucleotide sequence ID" value="NZ_JACTVA010000007.1"/>
</dbReference>
<dbReference type="CDD" id="cd06558">
    <property type="entry name" value="crotonase-like"/>
    <property type="match status" value="1"/>
</dbReference>
<dbReference type="InterPro" id="IPR018376">
    <property type="entry name" value="Enoyl-CoA_hyd/isom_CS"/>
</dbReference>
<dbReference type="SUPFAM" id="SSF52096">
    <property type="entry name" value="ClpP/crotonase"/>
    <property type="match status" value="1"/>
</dbReference>
<dbReference type="PANTHER" id="PTHR43802:SF1">
    <property type="entry name" value="IP11341P-RELATED"/>
    <property type="match status" value="1"/>
</dbReference>
<dbReference type="InterPro" id="IPR029045">
    <property type="entry name" value="ClpP/crotonase-like_dom_sf"/>
</dbReference>
<dbReference type="Gene3D" id="3.90.226.10">
    <property type="entry name" value="2-enoyl-CoA Hydratase, Chain A, domain 1"/>
    <property type="match status" value="1"/>
</dbReference>
<dbReference type="Proteomes" id="UP000626026">
    <property type="component" value="Unassembled WGS sequence"/>
</dbReference>
<comment type="caution">
    <text evidence="3">The sequence shown here is derived from an EMBL/GenBank/DDBJ whole genome shotgun (WGS) entry which is preliminary data.</text>
</comment>
<proteinExistence type="inferred from homology"/>
<gene>
    <name evidence="3" type="ORF">IBL26_05910</name>
</gene>
<reference evidence="3 4" key="1">
    <citation type="journal article" date="2013" name="Int. J. Syst. Evol. Microbiol.">
        <title>Roseomonas aerophila sp. nov., isolated from air.</title>
        <authorList>
            <person name="Kim S.J."/>
            <person name="Weon H.Y."/>
            <person name="Ahn J.H."/>
            <person name="Hong S.B."/>
            <person name="Seok S.J."/>
            <person name="Whang K.S."/>
            <person name="Kwon S.W."/>
        </authorList>
    </citation>
    <scope>NUCLEOTIDE SEQUENCE [LARGE SCALE GENOMIC DNA]</scope>
    <source>
        <strain evidence="3 4">NBRC 108923</strain>
    </source>
</reference>
<dbReference type="PROSITE" id="PS00166">
    <property type="entry name" value="ENOYL_COA_HYDRATASE"/>
    <property type="match status" value="1"/>
</dbReference>
<evidence type="ECO:0000313" key="4">
    <source>
        <dbReference type="Proteomes" id="UP000626026"/>
    </source>
</evidence>
<keyword evidence="4" id="KW-1185">Reference proteome</keyword>
<dbReference type="PANTHER" id="PTHR43802">
    <property type="entry name" value="ENOYL-COA HYDRATASE"/>
    <property type="match status" value="1"/>
</dbReference>
<dbReference type="Pfam" id="PF00378">
    <property type="entry name" value="ECH_1"/>
    <property type="match status" value="1"/>
</dbReference>
<evidence type="ECO:0000313" key="3">
    <source>
        <dbReference type="EMBL" id="MBC9206363.1"/>
    </source>
</evidence>
<comment type="similarity">
    <text evidence="1 2">Belongs to the enoyl-CoA hydratase/isomerase family.</text>
</comment>